<evidence type="ECO:0000256" key="4">
    <source>
        <dbReference type="PROSITE-ProRule" id="PRU00335"/>
    </source>
</evidence>
<keyword evidence="1" id="KW-0805">Transcription regulation</keyword>
<comment type="caution">
    <text evidence="6">The sequence shown here is derived from an EMBL/GenBank/DDBJ whole genome shotgun (WGS) entry which is preliminary data.</text>
</comment>
<dbReference type="EMBL" id="BAAAZO010000012">
    <property type="protein sequence ID" value="GAA3636620.1"/>
    <property type="molecule type" value="Genomic_DNA"/>
</dbReference>
<dbReference type="InterPro" id="IPR025996">
    <property type="entry name" value="MT1864/Rv1816-like_C"/>
</dbReference>
<dbReference type="RefSeq" id="WP_231481888.1">
    <property type="nucleotide sequence ID" value="NZ_BAAAZO010000012.1"/>
</dbReference>
<keyword evidence="7" id="KW-1185">Reference proteome</keyword>
<dbReference type="SUPFAM" id="SSF46689">
    <property type="entry name" value="Homeodomain-like"/>
    <property type="match status" value="1"/>
</dbReference>
<protein>
    <submittedName>
        <fullName evidence="6">TetR/AcrR family transcriptional regulator</fullName>
    </submittedName>
</protein>
<sequence length="199" mass="21531">MPAETDERYHHGNLRAALLAAAEQTARESGVDALSLRDLARQVGVSHAAPRRHFPDRQSLLDALAVNGFQRIDTELRAAVARAGDDFVARLKALTQTYTRFATRDAALLELMFSRKHGENADVFLAAAQPSFTLLEDLLQEGQVQGVLREGPIDQIGIVLFATMHGIAAMTNGHLAPPDLLEGLANTAVEQFVRGAGRA</sequence>
<evidence type="ECO:0000256" key="1">
    <source>
        <dbReference type="ARBA" id="ARBA00023015"/>
    </source>
</evidence>
<organism evidence="6 7">
    <name type="scientific">Kineosporia mesophila</name>
    <dbReference type="NCBI Taxonomy" id="566012"/>
    <lineage>
        <taxon>Bacteria</taxon>
        <taxon>Bacillati</taxon>
        <taxon>Actinomycetota</taxon>
        <taxon>Actinomycetes</taxon>
        <taxon>Kineosporiales</taxon>
        <taxon>Kineosporiaceae</taxon>
        <taxon>Kineosporia</taxon>
    </lineage>
</organism>
<feature type="domain" description="HTH tetR-type" evidence="5">
    <location>
        <begin position="12"/>
        <end position="72"/>
    </location>
</feature>
<dbReference type="Pfam" id="PF00440">
    <property type="entry name" value="TetR_N"/>
    <property type="match status" value="1"/>
</dbReference>
<gene>
    <name evidence="6" type="ORF">GCM10022223_63890</name>
</gene>
<dbReference type="PANTHER" id="PTHR30055:SF220">
    <property type="entry name" value="TETR-FAMILY REGULATORY PROTEIN"/>
    <property type="match status" value="1"/>
</dbReference>
<dbReference type="InterPro" id="IPR009057">
    <property type="entry name" value="Homeodomain-like_sf"/>
</dbReference>
<evidence type="ECO:0000313" key="7">
    <source>
        <dbReference type="Proteomes" id="UP001501074"/>
    </source>
</evidence>
<keyword evidence="2 4" id="KW-0238">DNA-binding</keyword>
<dbReference type="Gene3D" id="1.10.357.10">
    <property type="entry name" value="Tetracycline Repressor, domain 2"/>
    <property type="match status" value="1"/>
</dbReference>
<evidence type="ECO:0000259" key="5">
    <source>
        <dbReference type="PROSITE" id="PS50977"/>
    </source>
</evidence>
<dbReference type="InterPro" id="IPR050109">
    <property type="entry name" value="HTH-type_TetR-like_transc_reg"/>
</dbReference>
<feature type="DNA-binding region" description="H-T-H motif" evidence="4">
    <location>
        <begin position="35"/>
        <end position="54"/>
    </location>
</feature>
<proteinExistence type="predicted"/>
<evidence type="ECO:0000256" key="3">
    <source>
        <dbReference type="ARBA" id="ARBA00023163"/>
    </source>
</evidence>
<evidence type="ECO:0000256" key="2">
    <source>
        <dbReference type="ARBA" id="ARBA00023125"/>
    </source>
</evidence>
<dbReference type="PANTHER" id="PTHR30055">
    <property type="entry name" value="HTH-TYPE TRANSCRIPTIONAL REGULATOR RUTR"/>
    <property type="match status" value="1"/>
</dbReference>
<dbReference type="InterPro" id="IPR036271">
    <property type="entry name" value="Tet_transcr_reg_TetR-rel_C_sf"/>
</dbReference>
<evidence type="ECO:0000313" key="6">
    <source>
        <dbReference type="EMBL" id="GAA3636620.1"/>
    </source>
</evidence>
<name>A0ABP7ANP3_9ACTN</name>
<dbReference type="Proteomes" id="UP001501074">
    <property type="component" value="Unassembled WGS sequence"/>
</dbReference>
<dbReference type="InterPro" id="IPR001647">
    <property type="entry name" value="HTH_TetR"/>
</dbReference>
<keyword evidence="3" id="KW-0804">Transcription</keyword>
<dbReference type="SUPFAM" id="SSF48498">
    <property type="entry name" value="Tetracyclin repressor-like, C-terminal domain"/>
    <property type="match status" value="1"/>
</dbReference>
<dbReference type="Pfam" id="PF13305">
    <property type="entry name" value="TetR_C_33"/>
    <property type="match status" value="1"/>
</dbReference>
<reference evidence="7" key="1">
    <citation type="journal article" date="2019" name="Int. J. Syst. Evol. Microbiol.">
        <title>The Global Catalogue of Microorganisms (GCM) 10K type strain sequencing project: providing services to taxonomists for standard genome sequencing and annotation.</title>
        <authorList>
            <consortium name="The Broad Institute Genomics Platform"/>
            <consortium name="The Broad Institute Genome Sequencing Center for Infectious Disease"/>
            <person name="Wu L."/>
            <person name="Ma J."/>
        </authorList>
    </citation>
    <scope>NUCLEOTIDE SEQUENCE [LARGE SCALE GENOMIC DNA]</scope>
    <source>
        <strain evidence="7">JCM 16902</strain>
    </source>
</reference>
<dbReference type="PROSITE" id="PS50977">
    <property type="entry name" value="HTH_TETR_2"/>
    <property type="match status" value="1"/>
</dbReference>
<accession>A0ABP7ANP3</accession>